<keyword evidence="1" id="KW-0812">Transmembrane</keyword>
<evidence type="ECO:0000256" key="1">
    <source>
        <dbReference type="SAM" id="Phobius"/>
    </source>
</evidence>
<accession>A0A8J7MA49</accession>
<feature type="domain" description="DUF3592" evidence="2">
    <location>
        <begin position="49"/>
        <end position="134"/>
    </location>
</feature>
<feature type="transmembrane region" description="Helical" evidence="1">
    <location>
        <begin position="12"/>
        <end position="34"/>
    </location>
</feature>
<comment type="caution">
    <text evidence="3">The sequence shown here is derived from an EMBL/GenBank/DDBJ whole genome shotgun (WGS) entry which is preliminary data.</text>
</comment>
<evidence type="ECO:0000259" key="2">
    <source>
        <dbReference type="Pfam" id="PF12158"/>
    </source>
</evidence>
<name>A0A8J7MA49_9BACT</name>
<evidence type="ECO:0000313" key="3">
    <source>
        <dbReference type="EMBL" id="MBK1789707.1"/>
    </source>
</evidence>
<dbReference type="RefSeq" id="WP_200309750.1">
    <property type="nucleotide sequence ID" value="NZ_JAENIM010000008.1"/>
</dbReference>
<reference evidence="3" key="1">
    <citation type="submission" date="2021-01" db="EMBL/GenBank/DDBJ databases">
        <title>Modified the classification status of verrucomicrobia.</title>
        <authorList>
            <person name="Feng X."/>
        </authorList>
    </citation>
    <scope>NUCLEOTIDE SEQUENCE</scope>
    <source>
        <strain evidence="3">_KCTC 22039</strain>
    </source>
</reference>
<protein>
    <submittedName>
        <fullName evidence="3">DUF3592 domain-containing protein</fullName>
    </submittedName>
</protein>
<proteinExistence type="predicted"/>
<dbReference type="AlphaFoldDB" id="A0A8J7MA49"/>
<evidence type="ECO:0000313" key="4">
    <source>
        <dbReference type="Proteomes" id="UP000624703"/>
    </source>
</evidence>
<sequence length="167" mass="18795">MSESKQSSLGGRIFLFFLGVALAAMGGFFTYMLWHSFQLAKETRQWPEVECVIVQSRVEERLVPGSPMEYRARVFFDYELDGQSYLGEKISRRGARWTKSKERVEAVLADYPLGSVQPCWVDNANPNIAVLRHDTKAGGYSMWFPGLFFVGGLGIMVASVLPQRNAS</sequence>
<organism evidence="3 4">
    <name type="scientific">Persicirhabdus sediminis</name>
    <dbReference type="NCBI Taxonomy" id="454144"/>
    <lineage>
        <taxon>Bacteria</taxon>
        <taxon>Pseudomonadati</taxon>
        <taxon>Verrucomicrobiota</taxon>
        <taxon>Verrucomicrobiia</taxon>
        <taxon>Verrucomicrobiales</taxon>
        <taxon>Verrucomicrobiaceae</taxon>
        <taxon>Persicirhabdus</taxon>
    </lineage>
</organism>
<keyword evidence="4" id="KW-1185">Reference proteome</keyword>
<feature type="transmembrane region" description="Helical" evidence="1">
    <location>
        <begin position="142"/>
        <end position="161"/>
    </location>
</feature>
<keyword evidence="1" id="KW-1133">Transmembrane helix</keyword>
<dbReference type="Pfam" id="PF12158">
    <property type="entry name" value="DUF3592"/>
    <property type="match status" value="1"/>
</dbReference>
<dbReference type="Proteomes" id="UP000624703">
    <property type="component" value="Unassembled WGS sequence"/>
</dbReference>
<gene>
    <name evidence="3" type="ORF">JIN82_00915</name>
</gene>
<keyword evidence="1" id="KW-0472">Membrane</keyword>
<dbReference type="InterPro" id="IPR021994">
    <property type="entry name" value="DUF3592"/>
</dbReference>
<dbReference type="EMBL" id="JAENIM010000008">
    <property type="protein sequence ID" value="MBK1789707.1"/>
    <property type="molecule type" value="Genomic_DNA"/>
</dbReference>